<dbReference type="Gene3D" id="1.20.1260.10">
    <property type="match status" value="1"/>
</dbReference>
<sequence length="201" mass="20994">MDTTQEMDQLASDSPCIDARRRVLLRAPGLMALGSLAAVSLGQSMPAWAQTQSGSVKDDVNILNVALGLEYQAIAAYQVGAESGLLQKPVLATAVKFQGHHKAHASVLAGAVSKLGGTPVMEKTVAEYNFPVSQLKTQADVLRFAAGLEKGAASAYLGVIPSFYTRDLAKAAASILGDETMHWAALLSALGEDPVPVAFIS</sequence>
<protein>
    <submittedName>
        <fullName evidence="1">DUF4439 domain-containing protein</fullName>
    </submittedName>
</protein>
<name>A0A2N4TNM4_RALPI</name>
<dbReference type="OrthoDB" id="7571942at2"/>
<organism evidence="1 2">
    <name type="scientific">Ralstonia pickettii</name>
    <name type="common">Burkholderia pickettii</name>
    <dbReference type="NCBI Taxonomy" id="329"/>
    <lineage>
        <taxon>Bacteria</taxon>
        <taxon>Pseudomonadati</taxon>
        <taxon>Pseudomonadota</taxon>
        <taxon>Betaproteobacteria</taxon>
        <taxon>Burkholderiales</taxon>
        <taxon>Burkholderiaceae</taxon>
        <taxon>Ralstonia</taxon>
    </lineage>
</organism>
<evidence type="ECO:0000313" key="1">
    <source>
        <dbReference type="EMBL" id="PLC41310.1"/>
    </source>
</evidence>
<dbReference type="EMBL" id="PKQE01000004">
    <property type="protein sequence ID" value="PLC41310.1"/>
    <property type="molecule type" value="Genomic_DNA"/>
</dbReference>
<gene>
    <name evidence="1" type="ORF">C0Q88_17065</name>
</gene>
<dbReference type="AlphaFoldDB" id="A0A2N4TNM4"/>
<dbReference type="InterPro" id="IPR012347">
    <property type="entry name" value="Ferritin-like"/>
</dbReference>
<evidence type="ECO:0000313" key="2">
    <source>
        <dbReference type="Proteomes" id="UP000234456"/>
    </source>
</evidence>
<dbReference type="CDD" id="cd00657">
    <property type="entry name" value="Ferritin_like"/>
    <property type="match status" value="1"/>
</dbReference>
<dbReference type="RefSeq" id="WP_102066588.1">
    <property type="nucleotide sequence ID" value="NZ_PKQE01000004.1"/>
</dbReference>
<dbReference type="Proteomes" id="UP000234456">
    <property type="component" value="Unassembled WGS sequence"/>
</dbReference>
<dbReference type="Pfam" id="PF13668">
    <property type="entry name" value="Ferritin_2"/>
    <property type="match status" value="1"/>
</dbReference>
<dbReference type="InterPro" id="IPR009078">
    <property type="entry name" value="Ferritin-like_SF"/>
</dbReference>
<dbReference type="SUPFAM" id="SSF47240">
    <property type="entry name" value="Ferritin-like"/>
    <property type="match status" value="1"/>
</dbReference>
<comment type="caution">
    <text evidence="1">The sequence shown here is derived from an EMBL/GenBank/DDBJ whole genome shotgun (WGS) entry which is preliminary data.</text>
</comment>
<accession>A0A2N4TNM4</accession>
<proteinExistence type="predicted"/>
<reference evidence="1 2" key="1">
    <citation type="submission" date="2017-12" db="EMBL/GenBank/DDBJ databases">
        <title>Draft genome sequence of Ralstonia pickettii 52.</title>
        <authorList>
            <person name="Zheng B."/>
        </authorList>
    </citation>
    <scope>NUCLEOTIDE SEQUENCE [LARGE SCALE GENOMIC DNA]</scope>
    <source>
        <strain evidence="1 2">52</strain>
    </source>
</reference>